<dbReference type="InterPro" id="IPR004252">
    <property type="entry name" value="Probable_transposase_24"/>
</dbReference>
<proteinExistence type="predicted"/>
<dbReference type="Proteomes" id="UP001154282">
    <property type="component" value="Unassembled WGS sequence"/>
</dbReference>
<name>A0AAV0H5X3_9ROSI</name>
<evidence type="ECO:0000313" key="1">
    <source>
        <dbReference type="EMBL" id="CAI0380552.1"/>
    </source>
</evidence>
<sequence>RKEEHCNDEKAKEKLGRTPTRLEVFEADHKRKDGTYINDHVKDFMVIPVVAPIQLL</sequence>
<keyword evidence="2" id="KW-1185">Reference proteome</keyword>
<protein>
    <submittedName>
        <fullName evidence="1">Uncharacterized protein</fullName>
    </submittedName>
</protein>
<feature type="non-terminal residue" evidence="1">
    <location>
        <position position="1"/>
    </location>
</feature>
<reference evidence="1" key="1">
    <citation type="submission" date="2022-08" db="EMBL/GenBank/DDBJ databases">
        <authorList>
            <person name="Gutierrez-Valencia J."/>
        </authorList>
    </citation>
    <scope>NUCLEOTIDE SEQUENCE</scope>
</reference>
<dbReference type="EMBL" id="CAMGYJ010000002">
    <property type="protein sequence ID" value="CAI0380552.1"/>
    <property type="molecule type" value="Genomic_DNA"/>
</dbReference>
<organism evidence="1 2">
    <name type="scientific">Linum tenue</name>
    <dbReference type="NCBI Taxonomy" id="586396"/>
    <lineage>
        <taxon>Eukaryota</taxon>
        <taxon>Viridiplantae</taxon>
        <taxon>Streptophyta</taxon>
        <taxon>Embryophyta</taxon>
        <taxon>Tracheophyta</taxon>
        <taxon>Spermatophyta</taxon>
        <taxon>Magnoliopsida</taxon>
        <taxon>eudicotyledons</taxon>
        <taxon>Gunneridae</taxon>
        <taxon>Pentapetalae</taxon>
        <taxon>rosids</taxon>
        <taxon>fabids</taxon>
        <taxon>Malpighiales</taxon>
        <taxon>Linaceae</taxon>
        <taxon>Linum</taxon>
    </lineage>
</organism>
<comment type="caution">
    <text evidence="1">The sequence shown here is derived from an EMBL/GenBank/DDBJ whole genome shotgun (WGS) entry which is preliminary data.</text>
</comment>
<accession>A0AAV0H5X3</accession>
<dbReference type="AlphaFoldDB" id="A0AAV0H5X3"/>
<gene>
    <name evidence="1" type="ORF">LITE_LOCUS2731</name>
</gene>
<dbReference type="Pfam" id="PF03004">
    <property type="entry name" value="Transposase_24"/>
    <property type="match status" value="1"/>
</dbReference>
<evidence type="ECO:0000313" key="2">
    <source>
        <dbReference type="Proteomes" id="UP001154282"/>
    </source>
</evidence>